<keyword evidence="3" id="KW-1185">Reference proteome</keyword>
<name>A0ABV0YY57_9TELE</name>
<dbReference type="Proteomes" id="UP001469553">
    <property type="component" value="Unassembled WGS sequence"/>
</dbReference>
<evidence type="ECO:0000313" key="3">
    <source>
        <dbReference type="Proteomes" id="UP001469553"/>
    </source>
</evidence>
<gene>
    <name evidence="2" type="ORF">AMECASPLE_009300</name>
</gene>
<protein>
    <submittedName>
        <fullName evidence="2">Uncharacterized protein</fullName>
    </submittedName>
</protein>
<dbReference type="EMBL" id="JAHRIP010047541">
    <property type="protein sequence ID" value="MEQ2298823.1"/>
    <property type="molecule type" value="Genomic_DNA"/>
</dbReference>
<keyword evidence="1" id="KW-0472">Membrane</keyword>
<keyword evidence="1" id="KW-0812">Transmembrane</keyword>
<reference evidence="2 3" key="1">
    <citation type="submission" date="2021-06" db="EMBL/GenBank/DDBJ databases">
        <authorList>
            <person name="Palmer J.M."/>
        </authorList>
    </citation>
    <scope>NUCLEOTIDE SEQUENCE [LARGE SCALE GENOMIC DNA]</scope>
    <source>
        <strain evidence="2 3">AS_MEX2019</strain>
        <tissue evidence="2">Muscle</tissue>
    </source>
</reference>
<proteinExistence type="predicted"/>
<accession>A0ABV0YY57</accession>
<feature type="transmembrane region" description="Helical" evidence="1">
    <location>
        <begin position="78"/>
        <end position="99"/>
    </location>
</feature>
<evidence type="ECO:0000313" key="2">
    <source>
        <dbReference type="EMBL" id="MEQ2298823.1"/>
    </source>
</evidence>
<evidence type="ECO:0000256" key="1">
    <source>
        <dbReference type="SAM" id="Phobius"/>
    </source>
</evidence>
<sequence length="116" mass="12975">MYKTDHSASQHHMPHILVPVCNLILIFILFPIAIVHFNEICPPVSPGFFLQNHSSSLDTLSCTFSRSKKNTMQLPLTFSINIKANIACVVFFLGIKLYCSSQMLTPDLSLACTTYP</sequence>
<feature type="transmembrane region" description="Helical" evidence="1">
    <location>
        <begin position="16"/>
        <end position="37"/>
    </location>
</feature>
<keyword evidence="1" id="KW-1133">Transmembrane helix</keyword>
<organism evidence="2 3">
    <name type="scientific">Ameca splendens</name>
    <dbReference type="NCBI Taxonomy" id="208324"/>
    <lineage>
        <taxon>Eukaryota</taxon>
        <taxon>Metazoa</taxon>
        <taxon>Chordata</taxon>
        <taxon>Craniata</taxon>
        <taxon>Vertebrata</taxon>
        <taxon>Euteleostomi</taxon>
        <taxon>Actinopterygii</taxon>
        <taxon>Neopterygii</taxon>
        <taxon>Teleostei</taxon>
        <taxon>Neoteleostei</taxon>
        <taxon>Acanthomorphata</taxon>
        <taxon>Ovalentaria</taxon>
        <taxon>Atherinomorphae</taxon>
        <taxon>Cyprinodontiformes</taxon>
        <taxon>Goodeidae</taxon>
        <taxon>Ameca</taxon>
    </lineage>
</organism>
<comment type="caution">
    <text evidence="2">The sequence shown here is derived from an EMBL/GenBank/DDBJ whole genome shotgun (WGS) entry which is preliminary data.</text>
</comment>